<dbReference type="GO" id="GO:0000976">
    <property type="term" value="F:transcription cis-regulatory region binding"/>
    <property type="evidence" value="ECO:0007669"/>
    <property type="project" value="TreeGrafter"/>
</dbReference>
<evidence type="ECO:0000313" key="8">
    <source>
        <dbReference type="Proteomes" id="UP000317043"/>
    </source>
</evidence>
<evidence type="ECO:0000259" key="6">
    <source>
        <dbReference type="PROSITE" id="PS50977"/>
    </source>
</evidence>
<dbReference type="Proteomes" id="UP000317043">
    <property type="component" value="Unassembled WGS sequence"/>
</dbReference>
<dbReference type="OrthoDB" id="3192968at2"/>
<dbReference type="Pfam" id="PF00440">
    <property type="entry name" value="TetR_N"/>
    <property type="match status" value="1"/>
</dbReference>
<organism evidence="7 8">
    <name type="scientific">Stackebrandtia endophytica</name>
    <dbReference type="NCBI Taxonomy" id="1496996"/>
    <lineage>
        <taxon>Bacteria</taxon>
        <taxon>Bacillati</taxon>
        <taxon>Actinomycetota</taxon>
        <taxon>Actinomycetes</taxon>
        <taxon>Glycomycetales</taxon>
        <taxon>Glycomycetaceae</taxon>
        <taxon>Stackebrandtia</taxon>
    </lineage>
</organism>
<dbReference type="InParanoid" id="A0A543AWX1"/>
<evidence type="ECO:0000256" key="3">
    <source>
        <dbReference type="ARBA" id="ARBA00023163"/>
    </source>
</evidence>
<dbReference type="InterPro" id="IPR050109">
    <property type="entry name" value="HTH-type_TetR-like_transc_reg"/>
</dbReference>
<keyword evidence="2 4" id="KW-0238">DNA-binding</keyword>
<dbReference type="EMBL" id="VFOW01000001">
    <property type="protein sequence ID" value="TQL77076.1"/>
    <property type="molecule type" value="Genomic_DNA"/>
</dbReference>
<dbReference type="InterPro" id="IPR001647">
    <property type="entry name" value="HTH_TetR"/>
</dbReference>
<dbReference type="InterPro" id="IPR009057">
    <property type="entry name" value="Homeodomain-like_sf"/>
</dbReference>
<evidence type="ECO:0000313" key="7">
    <source>
        <dbReference type="EMBL" id="TQL77076.1"/>
    </source>
</evidence>
<evidence type="ECO:0000256" key="2">
    <source>
        <dbReference type="ARBA" id="ARBA00023125"/>
    </source>
</evidence>
<dbReference type="AlphaFoldDB" id="A0A543AWX1"/>
<keyword evidence="8" id="KW-1185">Reference proteome</keyword>
<dbReference type="PANTHER" id="PTHR30055">
    <property type="entry name" value="HTH-TYPE TRANSCRIPTIONAL REGULATOR RUTR"/>
    <property type="match status" value="1"/>
</dbReference>
<name>A0A543AWX1_9ACTN</name>
<sequence length="208" mass="22204">MASSDDARHSPKRGKRSDARRNQQVLLDAAAAVFVESGVDAPVREIAARAGVGMGTVYRHFPSRGDLVVAVYRHQVDTAAAVGPELLASQGSAVDALHRWVGLFVDFLVTKHGLARALQDDREQSDSLHRYFVDHLVPVCAQLLDAATEECGGTASIDAYALLRGIGNLCIGGSTSRYDPNRLAHLLVAGVLADVDSRRSAESSVDDT</sequence>
<evidence type="ECO:0000256" key="4">
    <source>
        <dbReference type="PROSITE-ProRule" id="PRU00335"/>
    </source>
</evidence>
<dbReference type="PRINTS" id="PR00455">
    <property type="entry name" value="HTHTETR"/>
</dbReference>
<reference evidence="7 8" key="1">
    <citation type="submission" date="2019-06" db="EMBL/GenBank/DDBJ databases">
        <title>Sequencing the genomes of 1000 actinobacteria strains.</title>
        <authorList>
            <person name="Klenk H.-P."/>
        </authorList>
    </citation>
    <scope>NUCLEOTIDE SEQUENCE [LARGE SCALE GENOMIC DNA]</scope>
    <source>
        <strain evidence="7 8">DSM 45928</strain>
    </source>
</reference>
<dbReference type="PANTHER" id="PTHR30055:SF234">
    <property type="entry name" value="HTH-TYPE TRANSCRIPTIONAL REGULATOR BETI"/>
    <property type="match status" value="1"/>
</dbReference>
<keyword evidence="1" id="KW-0805">Transcription regulation</keyword>
<dbReference type="PROSITE" id="PS50977">
    <property type="entry name" value="HTH_TETR_2"/>
    <property type="match status" value="1"/>
</dbReference>
<feature type="DNA-binding region" description="H-T-H motif" evidence="4">
    <location>
        <begin position="42"/>
        <end position="61"/>
    </location>
</feature>
<protein>
    <submittedName>
        <fullName evidence="7">TetR family transcriptional regulator</fullName>
    </submittedName>
</protein>
<feature type="region of interest" description="Disordered" evidence="5">
    <location>
        <begin position="1"/>
        <end position="21"/>
    </location>
</feature>
<keyword evidence="3" id="KW-0804">Transcription</keyword>
<gene>
    <name evidence="7" type="ORF">FB566_2622</name>
</gene>
<dbReference type="SUPFAM" id="SSF46689">
    <property type="entry name" value="Homeodomain-like"/>
    <property type="match status" value="1"/>
</dbReference>
<proteinExistence type="predicted"/>
<comment type="caution">
    <text evidence="7">The sequence shown here is derived from an EMBL/GenBank/DDBJ whole genome shotgun (WGS) entry which is preliminary data.</text>
</comment>
<evidence type="ECO:0000256" key="1">
    <source>
        <dbReference type="ARBA" id="ARBA00023015"/>
    </source>
</evidence>
<dbReference type="GO" id="GO:0003700">
    <property type="term" value="F:DNA-binding transcription factor activity"/>
    <property type="evidence" value="ECO:0007669"/>
    <property type="project" value="TreeGrafter"/>
</dbReference>
<dbReference type="Gene3D" id="1.10.357.10">
    <property type="entry name" value="Tetracycline Repressor, domain 2"/>
    <property type="match status" value="1"/>
</dbReference>
<accession>A0A543AWX1</accession>
<evidence type="ECO:0000256" key="5">
    <source>
        <dbReference type="SAM" id="MobiDB-lite"/>
    </source>
</evidence>
<feature type="domain" description="HTH tetR-type" evidence="6">
    <location>
        <begin position="20"/>
        <end position="79"/>
    </location>
</feature>
<dbReference type="RefSeq" id="WP_142039418.1">
    <property type="nucleotide sequence ID" value="NZ_JBHTGS010000001.1"/>
</dbReference>